<gene>
    <name evidence="9" type="ORF">AKO1_006927</name>
</gene>
<dbReference type="GO" id="GO:0015031">
    <property type="term" value="P:protein transport"/>
    <property type="evidence" value="ECO:0007669"/>
    <property type="project" value="UniProtKB-KW"/>
</dbReference>
<keyword evidence="10" id="KW-1185">Reference proteome</keyword>
<dbReference type="GO" id="GO:0017119">
    <property type="term" value="C:Golgi transport complex"/>
    <property type="evidence" value="ECO:0007669"/>
    <property type="project" value="InterPro"/>
</dbReference>
<evidence type="ECO:0000256" key="6">
    <source>
        <dbReference type="ARBA" id="ARBA00023034"/>
    </source>
</evidence>
<dbReference type="InterPro" id="IPR016159">
    <property type="entry name" value="Cullin_repeat-like_dom_sf"/>
</dbReference>
<proteinExistence type="inferred from homology"/>
<comment type="similarity">
    <text evidence="2">Belongs to the COG8 family.</text>
</comment>
<keyword evidence="6" id="KW-0333">Golgi apparatus</keyword>
<evidence type="ECO:0000256" key="8">
    <source>
        <dbReference type="ARBA" id="ARBA00031347"/>
    </source>
</evidence>
<dbReference type="PANTHER" id="PTHR21311">
    <property type="entry name" value="CONSERVED OLIGOMERIC GOLGI COMPLEX COMPONENT 8"/>
    <property type="match status" value="1"/>
</dbReference>
<dbReference type="InterPro" id="IPR007255">
    <property type="entry name" value="COG8"/>
</dbReference>
<dbReference type="AlphaFoldDB" id="A0AAW2YUI7"/>
<accession>A0AAW2YUI7</accession>
<evidence type="ECO:0000256" key="1">
    <source>
        <dbReference type="ARBA" id="ARBA00004395"/>
    </source>
</evidence>
<sequence>MATLNYNELTGQSVSELQYEHSHKIPSNITNLHRQIEKQAVSEYPVLLETQNTLLSLSTNLNKLQSLLQKDTSNTSSTTVKNDGLVFDSLQEFKSSLDQFQNSDQLYQNKKQSNKLSLENFKQLASLLEIPQLTETCVRNDLYGEALELDDALRNMCRNNPDLEIVEKLKNETQQCVAWLTNKLISTLKSRTCNVPVCLKNVSYLRRMQVCHSEKELRILFLQCRSHHLQEKLMSQPLQPNIDQERIYDTLSHITDTLKTQMFEIIMQYQAVFPTSQSQQQQQQQIQTPVPATPSTPSMNESAAIFGSEDVDVILSSCTVHMVQLYLPVLQYHLQRYGKGTLTGESCAKLLEQIMYCGHRLARLGADFRPIVAQMFVERVIRVFEEGCKDAVSRFSKSMSDYRWSQSLNKVTPSPSVPVNSFEEGINNTPPKVLLSHLPLAELLNDGLIMLNELRHCCPMECRAQLIQIFCDHLLVGVCETMVNVSQSYPFDDREKIVLKNLCKMVNVDLLRYLVGCFERIIKEPIMEDERVVNCLQTLTILGTQ</sequence>
<comment type="caution">
    <text evidence="9">The sequence shown here is derived from an EMBL/GenBank/DDBJ whole genome shotgun (WGS) entry which is preliminary data.</text>
</comment>
<dbReference type="GO" id="GO:0006891">
    <property type="term" value="P:intra-Golgi vesicle-mediated transport"/>
    <property type="evidence" value="ECO:0007669"/>
    <property type="project" value="TreeGrafter"/>
</dbReference>
<reference evidence="9 10" key="1">
    <citation type="submission" date="2024-03" db="EMBL/GenBank/DDBJ databases">
        <title>The Acrasis kona genome and developmental transcriptomes reveal deep origins of eukaryotic multicellular pathways.</title>
        <authorList>
            <person name="Sheikh S."/>
            <person name="Fu C.-J."/>
            <person name="Brown M.W."/>
            <person name="Baldauf S.L."/>
        </authorList>
    </citation>
    <scope>NUCLEOTIDE SEQUENCE [LARGE SCALE GENOMIC DNA]</scope>
    <source>
        <strain evidence="9 10">ATCC MYA-3509</strain>
    </source>
</reference>
<evidence type="ECO:0000313" key="10">
    <source>
        <dbReference type="Proteomes" id="UP001431209"/>
    </source>
</evidence>
<dbReference type="Pfam" id="PF04124">
    <property type="entry name" value="Dor1"/>
    <property type="match status" value="1"/>
</dbReference>
<dbReference type="SUPFAM" id="SSF74788">
    <property type="entry name" value="Cullin repeat-like"/>
    <property type="match status" value="1"/>
</dbReference>
<dbReference type="PANTHER" id="PTHR21311:SF0">
    <property type="entry name" value="CONSERVED OLIGOMERIC GOLGI COMPLEX SUBUNIT 8"/>
    <property type="match status" value="1"/>
</dbReference>
<evidence type="ECO:0000256" key="2">
    <source>
        <dbReference type="ARBA" id="ARBA00006419"/>
    </source>
</evidence>
<evidence type="ECO:0000256" key="3">
    <source>
        <dbReference type="ARBA" id="ARBA00020983"/>
    </source>
</evidence>
<dbReference type="GO" id="GO:0000139">
    <property type="term" value="C:Golgi membrane"/>
    <property type="evidence" value="ECO:0007669"/>
    <property type="project" value="UniProtKB-SubCell"/>
</dbReference>
<evidence type="ECO:0000256" key="4">
    <source>
        <dbReference type="ARBA" id="ARBA00022448"/>
    </source>
</evidence>
<evidence type="ECO:0000313" key="9">
    <source>
        <dbReference type="EMBL" id="KAL0480777.1"/>
    </source>
</evidence>
<organism evidence="9 10">
    <name type="scientific">Acrasis kona</name>
    <dbReference type="NCBI Taxonomy" id="1008807"/>
    <lineage>
        <taxon>Eukaryota</taxon>
        <taxon>Discoba</taxon>
        <taxon>Heterolobosea</taxon>
        <taxon>Tetramitia</taxon>
        <taxon>Eutetramitia</taxon>
        <taxon>Acrasidae</taxon>
        <taxon>Acrasis</taxon>
    </lineage>
</organism>
<evidence type="ECO:0000256" key="5">
    <source>
        <dbReference type="ARBA" id="ARBA00022927"/>
    </source>
</evidence>
<dbReference type="EMBL" id="JAOPGA020000687">
    <property type="protein sequence ID" value="KAL0480777.1"/>
    <property type="molecule type" value="Genomic_DNA"/>
</dbReference>
<protein>
    <recommendedName>
        <fullName evidence="3">Conserved oligomeric Golgi complex subunit 8</fullName>
    </recommendedName>
    <alternativeName>
        <fullName evidence="8">Component of oligomeric Golgi complex 8</fullName>
    </alternativeName>
</protein>
<keyword evidence="7" id="KW-0472">Membrane</keyword>
<comment type="subcellular location">
    <subcellularLocation>
        <location evidence="1">Golgi apparatus membrane</location>
        <topology evidence="1">Peripheral membrane protein</topology>
    </subcellularLocation>
</comment>
<keyword evidence="4" id="KW-0813">Transport</keyword>
<evidence type="ECO:0000256" key="7">
    <source>
        <dbReference type="ARBA" id="ARBA00023136"/>
    </source>
</evidence>
<dbReference type="Proteomes" id="UP001431209">
    <property type="component" value="Unassembled WGS sequence"/>
</dbReference>
<keyword evidence="5" id="KW-0653">Protein transport</keyword>
<name>A0AAW2YUI7_9EUKA</name>